<keyword evidence="3" id="KW-0216">Detoxification</keyword>
<comment type="similarity">
    <text evidence="2">Belongs to the nitronate monooxygenase family. NMO class I subfamily.</text>
</comment>
<evidence type="ECO:0000256" key="9">
    <source>
        <dbReference type="ARBA" id="ARBA00049401"/>
    </source>
</evidence>
<evidence type="ECO:0000256" key="2">
    <source>
        <dbReference type="ARBA" id="ARBA00009881"/>
    </source>
</evidence>
<evidence type="ECO:0000256" key="8">
    <source>
        <dbReference type="ARBA" id="ARBA00031155"/>
    </source>
</evidence>
<comment type="cofactor">
    <cofactor evidence="1">
        <name>FMN</name>
        <dbReference type="ChEBI" id="CHEBI:58210"/>
    </cofactor>
</comment>
<dbReference type="InterPro" id="IPR013785">
    <property type="entry name" value="Aldolase_TIM"/>
</dbReference>
<dbReference type="Pfam" id="PF03060">
    <property type="entry name" value="NMO"/>
    <property type="match status" value="1"/>
</dbReference>
<evidence type="ECO:0000313" key="10">
    <source>
        <dbReference type="EMBL" id="MBF6353143.1"/>
    </source>
</evidence>
<dbReference type="EMBL" id="JADLQN010000001">
    <property type="protein sequence ID" value="MBF6353143.1"/>
    <property type="molecule type" value="Genomic_DNA"/>
</dbReference>
<keyword evidence="4" id="KW-0285">Flavoprotein</keyword>
<dbReference type="CDD" id="cd04730">
    <property type="entry name" value="NPD_like"/>
    <property type="match status" value="1"/>
</dbReference>
<keyword evidence="5" id="KW-0288">FMN</keyword>
<keyword evidence="6" id="KW-0560">Oxidoreductase</keyword>
<evidence type="ECO:0000256" key="3">
    <source>
        <dbReference type="ARBA" id="ARBA00022575"/>
    </source>
</evidence>
<comment type="catalytic activity">
    <reaction evidence="9">
        <text>3 propionate 3-nitronate + 3 O2 + H2O = 3 3-oxopropanoate + 2 nitrate + nitrite + H2O2 + 3 H(+)</text>
        <dbReference type="Rhea" id="RHEA:57332"/>
        <dbReference type="ChEBI" id="CHEBI:15377"/>
        <dbReference type="ChEBI" id="CHEBI:15378"/>
        <dbReference type="ChEBI" id="CHEBI:15379"/>
        <dbReference type="ChEBI" id="CHEBI:16240"/>
        <dbReference type="ChEBI" id="CHEBI:16301"/>
        <dbReference type="ChEBI" id="CHEBI:17632"/>
        <dbReference type="ChEBI" id="CHEBI:33190"/>
        <dbReference type="ChEBI" id="CHEBI:136067"/>
    </reaction>
</comment>
<comment type="caution">
    <text evidence="10">The sequence shown here is derived from an EMBL/GenBank/DDBJ whole genome shotgun (WGS) entry which is preliminary data.</text>
</comment>
<accession>A0ABS0D8N9</accession>
<protein>
    <recommendedName>
        <fullName evidence="8">Propionate 3-nitronate monooxygenase</fullName>
    </recommendedName>
</protein>
<keyword evidence="7 10" id="KW-0503">Monooxygenase</keyword>
<dbReference type="Proteomes" id="UP000707731">
    <property type="component" value="Unassembled WGS sequence"/>
</dbReference>
<proteinExistence type="inferred from homology"/>
<name>A0ABS0D8N9_9NOCA</name>
<evidence type="ECO:0000256" key="7">
    <source>
        <dbReference type="ARBA" id="ARBA00023033"/>
    </source>
</evidence>
<dbReference type="PANTHER" id="PTHR42747">
    <property type="entry name" value="NITRONATE MONOOXYGENASE-RELATED"/>
    <property type="match status" value="1"/>
</dbReference>
<evidence type="ECO:0000256" key="6">
    <source>
        <dbReference type="ARBA" id="ARBA00023002"/>
    </source>
</evidence>
<keyword evidence="11" id="KW-1185">Reference proteome</keyword>
<evidence type="ECO:0000256" key="4">
    <source>
        <dbReference type="ARBA" id="ARBA00022630"/>
    </source>
</evidence>
<dbReference type="GO" id="GO:0004497">
    <property type="term" value="F:monooxygenase activity"/>
    <property type="evidence" value="ECO:0007669"/>
    <property type="project" value="UniProtKB-KW"/>
</dbReference>
<dbReference type="PANTHER" id="PTHR42747:SF3">
    <property type="entry name" value="NITRONATE MONOOXYGENASE-RELATED"/>
    <property type="match status" value="1"/>
</dbReference>
<reference evidence="10 11" key="1">
    <citation type="submission" date="2020-10" db="EMBL/GenBank/DDBJ databases">
        <title>Identification of Nocardia species via Next-generation sequencing and recognition of intraspecies genetic diversity.</title>
        <authorList>
            <person name="Li P."/>
            <person name="Li P."/>
            <person name="Lu B."/>
        </authorList>
    </citation>
    <scope>NUCLEOTIDE SEQUENCE [LARGE SCALE GENOMIC DNA]</scope>
    <source>
        <strain evidence="10 11">BJ06-0143</strain>
    </source>
</reference>
<sequence length="336" mass="34883">MVLDLRDLTLPLVGAPMAGGPSTPALAAAVSEAGGLGFLAAGYRTTDQVAEQIEQTRALTTRPFGVNLFVPQPSVARAEELDRYRARLAAEAERYGAEPGLPHPDDDGWQAKLELVEASRPAAVSFTFGSPGREWMAAFARAGILTLVTVTTPAEADMAVADGAGALVVQGPAAGGHRGTFDPAATPGTMSLAELLAHVGREVPTVAAGGLSTPETVAEVQQLGAVAAQIGTALLLAEEAGTNAVHRAALRSAEFTRTDLTRAFSGRYARGLVNDFMRRHDPHAPSGYPEVNQITGPLRAAAVRAGDAHGTSLWAGTEFHSVRPGPARAILEYSTP</sequence>
<organism evidence="10 11">
    <name type="scientific">Nocardia higoensis</name>
    <dbReference type="NCBI Taxonomy" id="228599"/>
    <lineage>
        <taxon>Bacteria</taxon>
        <taxon>Bacillati</taxon>
        <taxon>Actinomycetota</taxon>
        <taxon>Actinomycetes</taxon>
        <taxon>Mycobacteriales</taxon>
        <taxon>Nocardiaceae</taxon>
        <taxon>Nocardia</taxon>
    </lineage>
</organism>
<dbReference type="RefSeq" id="WP_195002226.1">
    <property type="nucleotide sequence ID" value="NZ_JADLQN010000001.1"/>
</dbReference>
<evidence type="ECO:0000313" key="11">
    <source>
        <dbReference type="Proteomes" id="UP000707731"/>
    </source>
</evidence>
<dbReference type="Gene3D" id="3.20.20.70">
    <property type="entry name" value="Aldolase class I"/>
    <property type="match status" value="1"/>
</dbReference>
<evidence type="ECO:0000256" key="1">
    <source>
        <dbReference type="ARBA" id="ARBA00001917"/>
    </source>
</evidence>
<evidence type="ECO:0000256" key="5">
    <source>
        <dbReference type="ARBA" id="ARBA00022643"/>
    </source>
</evidence>
<dbReference type="SUPFAM" id="SSF51412">
    <property type="entry name" value="Inosine monophosphate dehydrogenase (IMPDH)"/>
    <property type="match status" value="1"/>
</dbReference>
<dbReference type="InterPro" id="IPR004136">
    <property type="entry name" value="NMO"/>
</dbReference>
<gene>
    <name evidence="10" type="ORF">IU449_01020</name>
</gene>